<feature type="domain" description="GH16" evidence="3">
    <location>
        <begin position="18"/>
        <end position="283"/>
    </location>
</feature>
<comment type="similarity">
    <text evidence="1">Belongs to the glycosyl hydrolase 16 family.</text>
</comment>
<proteinExistence type="inferred from homology"/>
<dbReference type="PROSITE" id="PS51257">
    <property type="entry name" value="PROKAR_LIPOPROTEIN"/>
    <property type="match status" value="1"/>
</dbReference>
<dbReference type="GO" id="GO:0004553">
    <property type="term" value="F:hydrolase activity, hydrolyzing O-glycosyl compounds"/>
    <property type="evidence" value="ECO:0007669"/>
    <property type="project" value="InterPro"/>
</dbReference>
<evidence type="ECO:0000256" key="2">
    <source>
        <dbReference type="SAM" id="SignalP"/>
    </source>
</evidence>
<dbReference type="Gene3D" id="2.60.120.200">
    <property type="match status" value="1"/>
</dbReference>
<dbReference type="AlphaFoldDB" id="A0A9X3AMI2"/>
<dbReference type="InterPro" id="IPR013320">
    <property type="entry name" value="ConA-like_dom_sf"/>
</dbReference>
<dbReference type="InterPro" id="IPR050546">
    <property type="entry name" value="Glycosyl_Hydrlase_16"/>
</dbReference>
<dbReference type="SUPFAM" id="SSF49899">
    <property type="entry name" value="Concanavalin A-like lectins/glucanases"/>
    <property type="match status" value="1"/>
</dbReference>
<protein>
    <submittedName>
        <fullName evidence="4">Glycoside hydrolase family 16 protein</fullName>
    </submittedName>
</protein>
<comment type="caution">
    <text evidence="4">The sequence shown here is derived from an EMBL/GenBank/DDBJ whole genome shotgun (WGS) entry which is preliminary data.</text>
</comment>
<dbReference type="Pfam" id="PF00722">
    <property type="entry name" value="Glyco_hydro_16"/>
    <property type="match status" value="1"/>
</dbReference>
<dbReference type="PANTHER" id="PTHR10963">
    <property type="entry name" value="GLYCOSYL HYDROLASE-RELATED"/>
    <property type="match status" value="1"/>
</dbReference>
<evidence type="ECO:0000313" key="5">
    <source>
        <dbReference type="Proteomes" id="UP001142648"/>
    </source>
</evidence>
<keyword evidence="2" id="KW-0732">Signal</keyword>
<evidence type="ECO:0000256" key="1">
    <source>
        <dbReference type="ARBA" id="ARBA00006865"/>
    </source>
</evidence>
<sequence>MTLKTALPTLLALAAAVAGCAAAAPPASAPAAERTLLFSDEFDGTALDRSKWVTIGPDFWVNNEQQVYVDRPDVLEVRDGMLVLTPRYAPGVDTNARRNADFIAGRVETAGKFNMRYGRVEARIRMPDAEGVWPAFWMVGNGPWPTTGEIDVMEYVGEKDWTGSAIHGPGYSGDMGISNRFYFPEGEDVTGWHVYAAEWKPDTIEFFVDGRLANRVTRPMGERWGKWVFNNPERIVINFALGGAYPRKINNVTAPYEGLPKATVERIKRGEIAMQVDWVRVWK</sequence>
<dbReference type="CDD" id="cd08023">
    <property type="entry name" value="GH16_laminarinase_like"/>
    <property type="match status" value="1"/>
</dbReference>
<dbReference type="Proteomes" id="UP001142648">
    <property type="component" value="Unassembled WGS sequence"/>
</dbReference>
<feature type="chain" id="PRO_5040914446" evidence="2">
    <location>
        <begin position="24"/>
        <end position="283"/>
    </location>
</feature>
<evidence type="ECO:0000313" key="4">
    <source>
        <dbReference type="EMBL" id="MCT2558467.1"/>
    </source>
</evidence>
<gene>
    <name evidence="4" type="ORF">N0B51_05690</name>
</gene>
<keyword evidence="5" id="KW-1185">Reference proteome</keyword>
<evidence type="ECO:0000259" key="3">
    <source>
        <dbReference type="PROSITE" id="PS51762"/>
    </source>
</evidence>
<dbReference type="RefSeq" id="WP_259961284.1">
    <property type="nucleotide sequence ID" value="NZ_JAOAMV010000002.1"/>
</dbReference>
<dbReference type="InterPro" id="IPR000757">
    <property type="entry name" value="Beta-glucanase-like"/>
</dbReference>
<keyword evidence="4" id="KW-0378">Hydrolase</keyword>
<dbReference type="EMBL" id="JAOAMV010000002">
    <property type="protein sequence ID" value="MCT2558467.1"/>
    <property type="molecule type" value="Genomic_DNA"/>
</dbReference>
<reference evidence="4" key="1">
    <citation type="submission" date="2022-09" db="EMBL/GenBank/DDBJ databases">
        <title>The genome sequence of Tsuneonella sp. YG55.</title>
        <authorList>
            <person name="Liu Y."/>
        </authorList>
    </citation>
    <scope>NUCLEOTIDE SEQUENCE</scope>
    <source>
        <strain evidence="4">YG55</strain>
    </source>
</reference>
<dbReference type="GO" id="GO:0005975">
    <property type="term" value="P:carbohydrate metabolic process"/>
    <property type="evidence" value="ECO:0007669"/>
    <property type="project" value="InterPro"/>
</dbReference>
<accession>A0A9X3AMI2</accession>
<organism evidence="4 5">
    <name type="scientific">Tsuneonella litorea</name>
    <dbReference type="NCBI Taxonomy" id="2976475"/>
    <lineage>
        <taxon>Bacteria</taxon>
        <taxon>Pseudomonadati</taxon>
        <taxon>Pseudomonadota</taxon>
        <taxon>Alphaproteobacteria</taxon>
        <taxon>Sphingomonadales</taxon>
        <taxon>Erythrobacteraceae</taxon>
        <taxon>Tsuneonella</taxon>
    </lineage>
</organism>
<dbReference type="PROSITE" id="PS51762">
    <property type="entry name" value="GH16_2"/>
    <property type="match status" value="1"/>
</dbReference>
<name>A0A9X3AMI2_9SPHN</name>
<dbReference type="PANTHER" id="PTHR10963:SF60">
    <property type="entry name" value="GRAM-NEGATIVE BACTERIA-BINDING PROTEIN 1-RELATED"/>
    <property type="match status" value="1"/>
</dbReference>
<feature type="signal peptide" evidence="2">
    <location>
        <begin position="1"/>
        <end position="23"/>
    </location>
</feature>